<dbReference type="AlphaFoldDB" id="A0A8H5BMG4"/>
<dbReference type="GO" id="GO:0003723">
    <property type="term" value="F:RNA binding"/>
    <property type="evidence" value="ECO:0007669"/>
    <property type="project" value="InterPro"/>
</dbReference>
<evidence type="ECO:0000256" key="2">
    <source>
        <dbReference type="SAM" id="MobiDB-lite"/>
    </source>
</evidence>
<reference evidence="5 6" key="1">
    <citation type="journal article" date="2020" name="ISME J.">
        <title>Uncovering the hidden diversity of litter-decomposition mechanisms in mushroom-forming fungi.</title>
        <authorList>
            <person name="Floudas D."/>
            <person name="Bentzer J."/>
            <person name="Ahren D."/>
            <person name="Johansson T."/>
            <person name="Persson P."/>
            <person name="Tunlid A."/>
        </authorList>
    </citation>
    <scope>NUCLEOTIDE SEQUENCE [LARGE SCALE GENOMIC DNA]</scope>
    <source>
        <strain evidence="5 6">CBS 101986</strain>
    </source>
</reference>
<dbReference type="Gene3D" id="3.30.420.10">
    <property type="entry name" value="Ribonuclease H-like superfamily/Ribonuclease H"/>
    <property type="match status" value="1"/>
</dbReference>
<comment type="similarity">
    <text evidence="1">Belongs to the argonaute family.</text>
</comment>
<gene>
    <name evidence="5" type="ORF">D9619_009857</name>
</gene>
<protein>
    <recommendedName>
        <fullName evidence="7">Argonaute-like protein</fullName>
    </recommendedName>
</protein>
<dbReference type="Proteomes" id="UP000567179">
    <property type="component" value="Unassembled WGS sequence"/>
</dbReference>
<dbReference type="Gene3D" id="2.170.260.10">
    <property type="entry name" value="paz domain"/>
    <property type="match status" value="1"/>
</dbReference>
<evidence type="ECO:0008006" key="7">
    <source>
        <dbReference type="Google" id="ProtNLM"/>
    </source>
</evidence>
<name>A0A8H5BMG4_9AGAR</name>
<dbReference type="InterPro" id="IPR014811">
    <property type="entry name" value="ArgoL1"/>
</dbReference>
<dbReference type="InterPro" id="IPR032472">
    <property type="entry name" value="ArgoL2"/>
</dbReference>
<dbReference type="Pfam" id="PF16488">
    <property type="entry name" value="ArgoL2"/>
    <property type="match status" value="1"/>
</dbReference>
<dbReference type="EMBL" id="JAACJJ010000015">
    <property type="protein sequence ID" value="KAF5325546.1"/>
    <property type="molecule type" value="Genomic_DNA"/>
</dbReference>
<organism evidence="5 6">
    <name type="scientific">Psilocybe cf. subviscida</name>
    <dbReference type="NCBI Taxonomy" id="2480587"/>
    <lineage>
        <taxon>Eukaryota</taxon>
        <taxon>Fungi</taxon>
        <taxon>Dikarya</taxon>
        <taxon>Basidiomycota</taxon>
        <taxon>Agaricomycotina</taxon>
        <taxon>Agaricomycetes</taxon>
        <taxon>Agaricomycetidae</taxon>
        <taxon>Agaricales</taxon>
        <taxon>Agaricineae</taxon>
        <taxon>Strophariaceae</taxon>
        <taxon>Psilocybe</taxon>
    </lineage>
</organism>
<proteinExistence type="inferred from homology"/>
<feature type="domain" description="PAZ" evidence="3">
    <location>
        <begin position="334"/>
        <end position="434"/>
    </location>
</feature>
<dbReference type="PROSITE" id="PS50822">
    <property type="entry name" value="PIWI"/>
    <property type="match status" value="1"/>
</dbReference>
<accession>A0A8H5BMG4</accession>
<dbReference type="InterPro" id="IPR003100">
    <property type="entry name" value="PAZ_dom"/>
</dbReference>
<dbReference type="Pfam" id="PF02170">
    <property type="entry name" value="PAZ"/>
    <property type="match status" value="1"/>
</dbReference>
<dbReference type="SMART" id="SM00949">
    <property type="entry name" value="PAZ"/>
    <property type="match status" value="1"/>
</dbReference>
<comment type="caution">
    <text evidence="5">The sequence shown here is derived from an EMBL/GenBank/DDBJ whole genome shotgun (WGS) entry which is preliminary data.</text>
</comment>
<dbReference type="InterPro" id="IPR045246">
    <property type="entry name" value="Piwi_ago-like"/>
</dbReference>
<dbReference type="Gene3D" id="3.40.50.2300">
    <property type="match status" value="1"/>
</dbReference>
<evidence type="ECO:0000259" key="4">
    <source>
        <dbReference type="PROSITE" id="PS50822"/>
    </source>
</evidence>
<dbReference type="InterPro" id="IPR032474">
    <property type="entry name" value="Argonaute_N"/>
</dbReference>
<evidence type="ECO:0000313" key="5">
    <source>
        <dbReference type="EMBL" id="KAF5325546.1"/>
    </source>
</evidence>
<dbReference type="InterPro" id="IPR012337">
    <property type="entry name" value="RNaseH-like_sf"/>
</dbReference>
<dbReference type="PANTHER" id="PTHR22891">
    <property type="entry name" value="EUKARYOTIC TRANSLATION INITIATION FACTOR 2C"/>
    <property type="match status" value="1"/>
</dbReference>
<dbReference type="SMART" id="SM00950">
    <property type="entry name" value="Piwi"/>
    <property type="match status" value="1"/>
</dbReference>
<sequence length="972" mass="104965">MSQRGGFQDRGRGRGGPPGGGGRGGPRGASPGGGGGPRGGPPGGGGFRGGPPGGGGRGGGNFDRGRGGGPPRGGFGGGRGGGGVFQPGRPPLDSRLTDHSEDSLVASFKGIKLQNDELPLRPGFGKEGREITLRANFFPVNMPKAPMYEYDVKITPVAGTANRRVKRRIFQLAEQTPAWASSGLLGNVAHDHSSKLIAARQLPQPLAIRVHFYDEGEQPTAQSKEYTLTMEFIHAVDMSGLAEHLRGTAQYRDHDIMPSISALNIILAAYANRSGGGGVMVGRNKFFFRSAQQPMSLGGGLEAWKGFYSSVRPAHNQLMVNVNVCTTAFYTPGNLADAMETFSRSSFGARVAGFVKGVRVQTKHLGYKKTVKALSGKTARTHRFRAEELGRDVTVEEYFKAKYNIKLQRPDMPLVDVGGQKANLLPPELCEILPDQPFRGKLTDEHTAQMILVAAKPPNVNAMSIVGPGLRELGFNAGASPQLNAFGVSVGDQMAVVPGRILTPPGVKYGQGTPAVDEKASWNLRSVKFAKGATLRNWVVLVIRDGGRDEFNPPPDPELPNTVRGFMQMCKTSGMNVDMKDPAIIPVSLPRKDNQDPTRAAVAQAVRNAVTQVTPKPSIALVILSSSDKHVYNNIKHMCDVGLDLATVCVQAAKIRKEKGQLQYFANVALKFNMKLGGVNHMLDPRSMATLKKETTMIVGIDVTHPGPGSLRGTPSIAAVVASCEPNDFAQYPCSLEIQESKKEMVTNLAKMMVDRLTLYKSKSKNLPQRILVYRDGVSEGQFNKVVQEELPEIRIACRKFDTPQAPYRPKITIVICGKRHHTRFYPTEEANADQNGNPKAGTVVDRGVTSVYNFDFFLQAHGGLQGTTRPTHYYVVHDDIGFQADELQTLTNAASYLFARATKAVSLVSPAYYADLACERGRAYIHKLLQGHSNSGASAASGSEEAIYREAELSWRTGVTGPALKDTMFYL</sequence>
<feature type="region of interest" description="Disordered" evidence="2">
    <location>
        <begin position="1"/>
        <end position="97"/>
    </location>
</feature>
<dbReference type="InterPro" id="IPR003165">
    <property type="entry name" value="Piwi"/>
</dbReference>
<evidence type="ECO:0000259" key="3">
    <source>
        <dbReference type="PROSITE" id="PS50821"/>
    </source>
</evidence>
<dbReference type="SUPFAM" id="SSF53098">
    <property type="entry name" value="Ribonuclease H-like"/>
    <property type="match status" value="1"/>
</dbReference>
<dbReference type="PROSITE" id="PS50821">
    <property type="entry name" value="PAZ"/>
    <property type="match status" value="1"/>
</dbReference>
<dbReference type="OrthoDB" id="10252740at2759"/>
<dbReference type="SUPFAM" id="SSF101690">
    <property type="entry name" value="PAZ domain"/>
    <property type="match status" value="1"/>
</dbReference>
<evidence type="ECO:0000313" key="6">
    <source>
        <dbReference type="Proteomes" id="UP000567179"/>
    </source>
</evidence>
<dbReference type="InterPro" id="IPR036085">
    <property type="entry name" value="PAZ_dom_sf"/>
</dbReference>
<dbReference type="Pfam" id="PF02171">
    <property type="entry name" value="Piwi"/>
    <property type="match status" value="1"/>
</dbReference>
<feature type="domain" description="Piwi" evidence="4">
    <location>
        <begin position="619"/>
        <end position="927"/>
    </location>
</feature>
<dbReference type="CDD" id="cd02846">
    <property type="entry name" value="PAZ_argonaute_like"/>
    <property type="match status" value="1"/>
</dbReference>
<dbReference type="InterPro" id="IPR036397">
    <property type="entry name" value="RNaseH_sf"/>
</dbReference>
<evidence type="ECO:0000256" key="1">
    <source>
        <dbReference type="RuleBase" id="RU361178"/>
    </source>
</evidence>
<keyword evidence="6" id="KW-1185">Reference proteome</keyword>
<dbReference type="SMART" id="SM01163">
    <property type="entry name" value="DUF1785"/>
    <property type="match status" value="1"/>
</dbReference>
<dbReference type="Pfam" id="PF08699">
    <property type="entry name" value="ArgoL1"/>
    <property type="match status" value="1"/>
</dbReference>
<dbReference type="CDD" id="cd04657">
    <property type="entry name" value="Piwi_ago-like"/>
    <property type="match status" value="1"/>
</dbReference>
<dbReference type="Pfam" id="PF16486">
    <property type="entry name" value="ArgoN"/>
    <property type="match status" value="1"/>
</dbReference>
<feature type="compositionally biased region" description="Gly residues" evidence="2">
    <location>
        <begin position="14"/>
        <end position="85"/>
    </location>
</feature>